<dbReference type="Pfam" id="PF11104">
    <property type="entry name" value="PilM_2"/>
    <property type="match status" value="1"/>
</dbReference>
<dbReference type="AlphaFoldDB" id="A0A1H8TFL1"/>
<dbReference type="EMBL" id="FOEG01000004">
    <property type="protein sequence ID" value="SEO89899.1"/>
    <property type="molecule type" value="Genomic_DNA"/>
</dbReference>
<dbReference type="SUPFAM" id="SSF53067">
    <property type="entry name" value="Actin-like ATPase domain"/>
    <property type="match status" value="2"/>
</dbReference>
<organism evidence="2 3">
    <name type="scientific">Aquisalimonas asiatica</name>
    <dbReference type="NCBI Taxonomy" id="406100"/>
    <lineage>
        <taxon>Bacteria</taxon>
        <taxon>Pseudomonadati</taxon>
        <taxon>Pseudomonadota</taxon>
        <taxon>Gammaproteobacteria</taxon>
        <taxon>Chromatiales</taxon>
        <taxon>Ectothiorhodospiraceae</taxon>
        <taxon>Aquisalimonas</taxon>
    </lineage>
</organism>
<feature type="domain" description="SHS2" evidence="1">
    <location>
        <begin position="11"/>
        <end position="177"/>
    </location>
</feature>
<keyword evidence="3" id="KW-1185">Reference proteome</keyword>
<dbReference type="PANTHER" id="PTHR32432">
    <property type="entry name" value="CELL DIVISION PROTEIN FTSA-RELATED"/>
    <property type="match status" value="1"/>
</dbReference>
<reference evidence="2 3" key="1">
    <citation type="submission" date="2016-10" db="EMBL/GenBank/DDBJ databases">
        <authorList>
            <person name="de Groot N.N."/>
        </authorList>
    </citation>
    <scope>NUCLEOTIDE SEQUENCE [LARGE SCALE GENOMIC DNA]</scope>
    <source>
        <strain evidence="2 3">CGMCC 1.6291</strain>
    </source>
</reference>
<accession>A0A1H8TFL1</accession>
<dbReference type="Gene3D" id="3.30.1490.300">
    <property type="match status" value="1"/>
</dbReference>
<dbReference type="InterPro" id="IPR005883">
    <property type="entry name" value="PilM"/>
</dbReference>
<dbReference type="InterPro" id="IPR050696">
    <property type="entry name" value="FtsA/MreB"/>
</dbReference>
<dbReference type="PIRSF" id="PIRSF019169">
    <property type="entry name" value="PilM"/>
    <property type="match status" value="1"/>
</dbReference>
<protein>
    <submittedName>
        <fullName evidence="2">Type IV pilus assembly protein PilM</fullName>
    </submittedName>
</protein>
<evidence type="ECO:0000313" key="2">
    <source>
        <dbReference type="EMBL" id="SEO89899.1"/>
    </source>
</evidence>
<sequence>MGLFRKKSPPLLGIDISSSAVKLLELKRQDGRFRVESYAVEPLPSSAVVEKTVADIDAVSEAIKAAVKRSRTKVRAAALAVPASAAISKTIAMPADLGEQELEAQIELQADQYVPYPLDEVNMDFQVMGPATDGSGVDVLLVASRSDNVDSRVDACEAAGLTPHIMDVESYATETAFGLIATELPGKGKDQTVAVLDVGAAMTTLTVLTDRQIIYTREQVFGGRQLTEEIQGRYGMTFEEADRAKRQGELPDGYQEEVLEPFRQTMAQQVVRSLQFFYGASQHNSVDALVLAGGCAGIPGAAELIQQESDVATYVANPFAGMAVASRIKKQRLNEDAPGLIIACGLAMRSFDA</sequence>
<dbReference type="InterPro" id="IPR043129">
    <property type="entry name" value="ATPase_NBD"/>
</dbReference>
<dbReference type="GO" id="GO:0051301">
    <property type="term" value="P:cell division"/>
    <property type="evidence" value="ECO:0007669"/>
    <property type="project" value="InterPro"/>
</dbReference>
<dbReference type="CDD" id="cd24049">
    <property type="entry name" value="ASKHA_NBD_PilM"/>
    <property type="match status" value="1"/>
</dbReference>
<proteinExistence type="predicted"/>
<name>A0A1H8TFL1_9GAMM</name>
<dbReference type="NCBIfam" id="TIGR01175">
    <property type="entry name" value="pilM"/>
    <property type="match status" value="1"/>
</dbReference>
<dbReference type="Proteomes" id="UP000199657">
    <property type="component" value="Unassembled WGS sequence"/>
</dbReference>
<evidence type="ECO:0000313" key="3">
    <source>
        <dbReference type="Proteomes" id="UP000199657"/>
    </source>
</evidence>
<dbReference type="Gene3D" id="3.30.420.40">
    <property type="match status" value="2"/>
</dbReference>
<dbReference type="OrthoDB" id="9773403at2"/>
<evidence type="ECO:0000259" key="1">
    <source>
        <dbReference type="SMART" id="SM00842"/>
    </source>
</evidence>
<dbReference type="STRING" id="406100.SAMN04488052_104154"/>
<dbReference type="PANTHER" id="PTHR32432:SF3">
    <property type="entry name" value="ETHANOLAMINE UTILIZATION PROTEIN EUTJ"/>
    <property type="match status" value="1"/>
</dbReference>
<dbReference type="InterPro" id="IPR003494">
    <property type="entry name" value="SHS2_FtsA"/>
</dbReference>
<dbReference type="RefSeq" id="WP_091643381.1">
    <property type="nucleotide sequence ID" value="NZ_FOEG01000004.1"/>
</dbReference>
<dbReference type="SMART" id="SM00842">
    <property type="entry name" value="FtsA"/>
    <property type="match status" value="1"/>
</dbReference>
<gene>
    <name evidence="2" type="ORF">SAMN04488052_104154</name>
</gene>